<dbReference type="PANTHER" id="PTHR44196">
    <property type="entry name" value="DEHYDROGENASE/REDUCTASE SDR FAMILY MEMBER 7B"/>
    <property type="match status" value="1"/>
</dbReference>
<dbReference type="SUPFAM" id="SSF51735">
    <property type="entry name" value="NAD(P)-binding Rossmann-fold domains"/>
    <property type="match status" value="1"/>
</dbReference>
<dbReference type="KEGG" id="cfus:CYFUS_005104"/>
<accession>A0A250J6V5</accession>
<dbReference type="EMBL" id="CP022098">
    <property type="protein sequence ID" value="ATB39659.1"/>
    <property type="molecule type" value="Genomic_DNA"/>
</dbReference>
<dbReference type="InterPro" id="IPR036291">
    <property type="entry name" value="NAD(P)-bd_dom_sf"/>
</dbReference>
<evidence type="ECO:0000313" key="4">
    <source>
        <dbReference type="EMBL" id="ATB39659.1"/>
    </source>
</evidence>
<dbReference type="CDD" id="cd05233">
    <property type="entry name" value="SDR_c"/>
    <property type="match status" value="1"/>
</dbReference>
<dbReference type="GO" id="GO:0016491">
    <property type="term" value="F:oxidoreductase activity"/>
    <property type="evidence" value="ECO:0007669"/>
    <property type="project" value="UniProtKB-KW"/>
</dbReference>
<reference evidence="4 5" key="1">
    <citation type="submission" date="2017-06" db="EMBL/GenBank/DDBJ databases">
        <title>Sequencing and comparative analysis of myxobacterial genomes.</title>
        <authorList>
            <person name="Rupp O."/>
            <person name="Goesmann A."/>
            <person name="Sogaard-Andersen L."/>
        </authorList>
    </citation>
    <scope>NUCLEOTIDE SEQUENCE [LARGE SCALE GENOMIC DNA]</scope>
    <source>
        <strain evidence="4 5">DSM 52655</strain>
    </source>
</reference>
<organism evidence="4 5">
    <name type="scientific">Cystobacter fuscus</name>
    <dbReference type="NCBI Taxonomy" id="43"/>
    <lineage>
        <taxon>Bacteria</taxon>
        <taxon>Pseudomonadati</taxon>
        <taxon>Myxococcota</taxon>
        <taxon>Myxococcia</taxon>
        <taxon>Myxococcales</taxon>
        <taxon>Cystobacterineae</taxon>
        <taxon>Archangiaceae</taxon>
        <taxon>Cystobacter</taxon>
    </lineage>
</organism>
<comment type="similarity">
    <text evidence="1 3">Belongs to the short-chain dehydrogenases/reductases (SDR) family.</text>
</comment>
<protein>
    <submittedName>
        <fullName evidence="4">Short-chain dehydrogenase</fullName>
    </submittedName>
</protein>
<dbReference type="PANTHER" id="PTHR44196:SF2">
    <property type="entry name" value="SHORT-CHAIN DEHYDROGENASE-RELATED"/>
    <property type="match status" value="1"/>
</dbReference>
<dbReference type="GO" id="GO:0016020">
    <property type="term" value="C:membrane"/>
    <property type="evidence" value="ECO:0007669"/>
    <property type="project" value="TreeGrafter"/>
</dbReference>
<dbReference type="Proteomes" id="UP000217257">
    <property type="component" value="Chromosome"/>
</dbReference>
<dbReference type="PIRSF" id="PIRSF000126">
    <property type="entry name" value="11-beta-HSD1"/>
    <property type="match status" value="1"/>
</dbReference>
<evidence type="ECO:0000256" key="3">
    <source>
        <dbReference type="RuleBase" id="RU000363"/>
    </source>
</evidence>
<evidence type="ECO:0000256" key="2">
    <source>
        <dbReference type="ARBA" id="ARBA00023002"/>
    </source>
</evidence>
<dbReference type="Gene3D" id="3.40.50.720">
    <property type="entry name" value="NAD(P)-binding Rossmann-like Domain"/>
    <property type="match status" value="1"/>
</dbReference>
<keyword evidence="2" id="KW-0560">Oxidoreductase</keyword>
<name>A0A250J6V5_9BACT</name>
<dbReference type="PRINTS" id="PR00081">
    <property type="entry name" value="GDHRDH"/>
</dbReference>
<dbReference type="InterPro" id="IPR002347">
    <property type="entry name" value="SDR_fam"/>
</dbReference>
<dbReference type="RefSeq" id="WP_095987653.1">
    <property type="nucleotide sequence ID" value="NZ_CP022098.1"/>
</dbReference>
<evidence type="ECO:0000256" key="1">
    <source>
        <dbReference type="ARBA" id="ARBA00006484"/>
    </source>
</evidence>
<gene>
    <name evidence="4" type="ORF">CYFUS_005104</name>
</gene>
<dbReference type="AlphaFoldDB" id="A0A250J6V5"/>
<dbReference type="PRINTS" id="PR00080">
    <property type="entry name" value="SDRFAMILY"/>
</dbReference>
<evidence type="ECO:0000313" key="5">
    <source>
        <dbReference type="Proteomes" id="UP000217257"/>
    </source>
</evidence>
<sequence length="279" mass="29621">MDQDSRTRPHALVTGASSGIGRELAVVLAREGHALVLVARRTEPLRALAEQLERAHGTPCVVVGADLGTPEGVTEVTREVGARGLDIEVLVNNAGFGLAGPVAMLPAESQLGMIDLNIRALTALTRAFLPGMMARGRGYVLNVASTAAFQPGPLMAVYFATKAYVLSFSNALHEEMRGKGVRVTALCPGYTETEFATRASEHQRPRLFAGPLGSGNARQVAEVGYRGMKRGRAVVIPGFLNVLSTWFARFAPLALTLRMTRYLTGAGSDVRKSPGVPGN</sequence>
<proteinExistence type="inferred from homology"/>
<dbReference type="Pfam" id="PF00106">
    <property type="entry name" value="adh_short"/>
    <property type="match status" value="1"/>
</dbReference>